<organism evidence="3">
    <name type="scientific">marine metagenome</name>
    <dbReference type="NCBI Taxonomy" id="408172"/>
    <lineage>
        <taxon>unclassified sequences</taxon>
        <taxon>metagenomes</taxon>
        <taxon>ecological metagenomes</taxon>
    </lineage>
</organism>
<name>A0A382GVK0_9ZZZZ</name>
<dbReference type="PANTHER" id="PTHR30069">
    <property type="entry name" value="TONB-DEPENDENT OUTER MEMBRANE RECEPTOR"/>
    <property type="match status" value="1"/>
</dbReference>
<feature type="non-terminal residue" evidence="3">
    <location>
        <position position="256"/>
    </location>
</feature>
<protein>
    <recommendedName>
        <fullName evidence="2">TonB-dependent receptor plug domain-containing protein</fullName>
    </recommendedName>
</protein>
<dbReference type="InterPro" id="IPR039426">
    <property type="entry name" value="TonB-dep_rcpt-like"/>
</dbReference>
<dbReference type="Gene3D" id="2.60.40.1120">
    <property type="entry name" value="Carboxypeptidase-like, regulatory domain"/>
    <property type="match status" value="1"/>
</dbReference>
<dbReference type="PROSITE" id="PS52016">
    <property type="entry name" value="TONB_DEPENDENT_REC_3"/>
    <property type="match status" value="1"/>
</dbReference>
<dbReference type="PANTHER" id="PTHR30069:SF29">
    <property type="entry name" value="HEMOGLOBIN AND HEMOGLOBIN-HAPTOGLOBIN-BINDING PROTEIN 1-RELATED"/>
    <property type="match status" value="1"/>
</dbReference>
<dbReference type="Gene3D" id="2.170.130.10">
    <property type="entry name" value="TonB-dependent receptor, plug domain"/>
    <property type="match status" value="1"/>
</dbReference>
<feature type="domain" description="TonB-dependent receptor plug" evidence="2">
    <location>
        <begin position="158"/>
        <end position="234"/>
    </location>
</feature>
<accession>A0A382GVK0</accession>
<sequence>MNLNKYFLLLIFFIMSLLQAQHTHGSHGHSHDNGCELFGTVVDSLTILPIEYASISLLDMKNEIITGGVTNTDGKFYIHEIKPGKYLVRIEFMGFKTVSIPDVKLSFRENKIKDLGQISLVSSAIELEVVKVIDDKPIFEFETDKMIYNSSDDIIADSGTAEDVLNKVPMVTVDQDGEVALRGNPNVKILINGRPNRTGEGGKSVDNIPASLIDKVEVITSPSAKYDPDGMAGIINIVLKKGKYEGFNGSIKINGK</sequence>
<gene>
    <name evidence="3" type="ORF">METZ01_LOCUS231739</name>
</gene>
<dbReference type="EMBL" id="UINC01057578">
    <property type="protein sequence ID" value="SVB78885.1"/>
    <property type="molecule type" value="Genomic_DNA"/>
</dbReference>
<reference evidence="3" key="1">
    <citation type="submission" date="2018-05" db="EMBL/GenBank/DDBJ databases">
        <authorList>
            <person name="Lanie J.A."/>
            <person name="Ng W.-L."/>
            <person name="Kazmierczak K.M."/>
            <person name="Andrzejewski T.M."/>
            <person name="Davidsen T.M."/>
            <person name="Wayne K.J."/>
            <person name="Tettelin H."/>
            <person name="Glass J.I."/>
            <person name="Rusch D."/>
            <person name="Podicherti R."/>
            <person name="Tsui H.-C.T."/>
            <person name="Winkler M.E."/>
        </authorList>
    </citation>
    <scope>NUCLEOTIDE SEQUENCE</scope>
</reference>
<dbReference type="GO" id="GO:0015344">
    <property type="term" value="F:siderophore uptake transmembrane transporter activity"/>
    <property type="evidence" value="ECO:0007669"/>
    <property type="project" value="TreeGrafter"/>
</dbReference>
<keyword evidence="1" id="KW-0732">Signal</keyword>
<dbReference type="GO" id="GO:0044718">
    <property type="term" value="P:siderophore transmembrane transport"/>
    <property type="evidence" value="ECO:0007669"/>
    <property type="project" value="TreeGrafter"/>
</dbReference>
<dbReference type="Pfam" id="PF13620">
    <property type="entry name" value="CarboxypepD_reg"/>
    <property type="match status" value="1"/>
</dbReference>
<dbReference type="AlphaFoldDB" id="A0A382GVK0"/>
<dbReference type="Pfam" id="PF07715">
    <property type="entry name" value="Plug"/>
    <property type="match status" value="1"/>
</dbReference>
<dbReference type="SUPFAM" id="SSF49464">
    <property type="entry name" value="Carboxypeptidase regulatory domain-like"/>
    <property type="match status" value="1"/>
</dbReference>
<evidence type="ECO:0000313" key="3">
    <source>
        <dbReference type="EMBL" id="SVB78885.1"/>
    </source>
</evidence>
<evidence type="ECO:0000256" key="1">
    <source>
        <dbReference type="ARBA" id="ARBA00022729"/>
    </source>
</evidence>
<dbReference type="InterPro" id="IPR037066">
    <property type="entry name" value="Plug_dom_sf"/>
</dbReference>
<proteinExistence type="predicted"/>
<dbReference type="SUPFAM" id="SSF56935">
    <property type="entry name" value="Porins"/>
    <property type="match status" value="1"/>
</dbReference>
<dbReference type="InterPro" id="IPR012910">
    <property type="entry name" value="Plug_dom"/>
</dbReference>
<dbReference type="InterPro" id="IPR008969">
    <property type="entry name" value="CarboxyPept-like_regulatory"/>
</dbReference>
<evidence type="ECO:0000259" key="2">
    <source>
        <dbReference type="Pfam" id="PF07715"/>
    </source>
</evidence>